<organism evidence="1 2">
    <name type="scientific">Kangiella japonica</name>
    <dbReference type="NCBI Taxonomy" id="647384"/>
    <lineage>
        <taxon>Bacteria</taxon>
        <taxon>Pseudomonadati</taxon>
        <taxon>Pseudomonadota</taxon>
        <taxon>Gammaproteobacteria</taxon>
        <taxon>Kangiellales</taxon>
        <taxon>Kangiellaceae</taxon>
        <taxon>Kangiella</taxon>
    </lineage>
</organism>
<dbReference type="EMBL" id="BAAAFM010000003">
    <property type="protein sequence ID" value="GAA0203863.1"/>
    <property type="molecule type" value="Genomic_DNA"/>
</dbReference>
<gene>
    <name evidence="1" type="ORF">GCM10009123_08940</name>
</gene>
<evidence type="ECO:0000313" key="1">
    <source>
        <dbReference type="EMBL" id="GAA0203863.1"/>
    </source>
</evidence>
<keyword evidence="2" id="KW-1185">Reference proteome</keyword>
<accession>A0ABN0SWM4</accession>
<proteinExistence type="predicted"/>
<reference evidence="1 2" key="1">
    <citation type="journal article" date="2019" name="Int. J. Syst. Evol. Microbiol.">
        <title>The Global Catalogue of Microorganisms (GCM) 10K type strain sequencing project: providing services to taxonomists for standard genome sequencing and annotation.</title>
        <authorList>
            <consortium name="The Broad Institute Genomics Platform"/>
            <consortium name="The Broad Institute Genome Sequencing Center for Infectious Disease"/>
            <person name="Wu L."/>
            <person name="Ma J."/>
        </authorList>
    </citation>
    <scope>NUCLEOTIDE SEQUENCE [LARGE SCALE GENOMIC DNA]</scope>
    <source>
        <strain evidence="1 2">JCM 16211</strain>
    </source>
</reference>
<protein>
    <submittedName>
        <fullName evidence="1">Uncharacterized protein</fullName>
    </submittedName>
</protein>
<dbReference type="Proteomes" id="UP001501221">
    <property type="component" value="Unassembled WGS sequence"/>
</dbReference>
<comment type="caution">
    <text evidence="1">The sequence shown here is derived from an EMBL/GenBank/DDBJ whole genome shotgun (WGS) entry which is preliminary data.</text>
</comment>
<sequence>MSKITILAGDFPRGTGYFTFRNLTLPGDENHYLCETVSISQIEFINTANPKMALLLNKDKALAEEIQLELEEKLRIADENDVIFMVRLSDERRFIAEADSTTYHKMKSSVAKLKNSNSTFIGNSA</sequence>
<dbReference type="RefSeq" id="WP_343987184.1">
    <property type="nucleotide sequence ID" value="NZ_BAAAFM010000003.1"/>
</dbReference>
<name>A0ABN0SWM4_9GAMM</name>
<evidence type="ECO:0000313" key="2">
    <source>
        <dbReference type="Proteomes" id="UP001501221"/>
    </source>
</evidence>